<dbReference type="AlphaFoldDB" id="A0A1H9KG88"/>
<protein>
    <submittedName>
        <fullName evidence="2">Uncharacterized protein</fullName>
    </submittedName>
</protein>
<reference evidence="2 3" key="1">
    <citation type="submission" date="2016-10" db="EMBL/GenBank/DDBJ databases">
        <authorList>
            <person name="de Groot N.N."/>
        </authorList>
    </citation>
    <scope>NUCLEOTIDE SEQUENCE [LARGE SCALE GENOMIC DNA]</scope>
    <source>
        <strain evidence="2 3">AR40</strain>
    </source>
</reference>
<sequence length="259" mass="30257">MIKKVHLWSIITLLFSVVLSLMSFGKFQYSSGEIIFLVHFVVTMITILLYVIYGWNRFIGDYVGDKCHLKEYENLLYSKKVKTKSAKNVLRELSFFTGRNAYDSDPVIETFIQVEKAVLSGNKETISEQTLLDLKQTGGTIISEYACIIELIMKGYYQDALNKLDRLRNKTNMIDIPRQFYTAYILDKIGVCEDEIKSCISFLINRGQDTRYLEYAKQYINKRNIVENDLESKDLLEIPRFWIVFVINTIWIVLLNLFV</sequence>
<feature type="transmembrane region" description="Helical" evidence="1">
    <location>
        <begin position="34"/>
        <end position="53"/>
    </location>
</feature>
<accession>A0A1H9KG88</accession>
<feature type="transmembrane region" description="Helical" evidence="1">
    <location>
        <begin position="241"/>
        <end position="258"/>
    </location>
</feature>
<organism evidence="2 3">
    <name type="scientific">Butyrivibrio fibrisolvens</name>
    <dbReference type="NCBI Taxonomy" id="831"/>
    <lineage>
        <taxon>Bacteria</taxon>
        <taxon>Bacillati</taxon>
        <taxon>Bacillota</taxon>
        <taxon>Clostridia</taxon>
        <taxon>Lachnospirales</taxon>
        <taxon>Lachnospiraceae</taxon>
        <taxon>Butyrivibrio</taxon>
    </lineage>
</organism>
<gene>
    <name evidence="2" type="ORF">SAMN04487884_10138</name>
</gene>
<keyword evidence="1" id="KW-0472">Membrane</keyword>
<evidence type="ECO:0000313" key="2">
    <source>
        <dbReference type="EMBL" id="SEQ97853.1"/>
    </source>
</evidence>
<keyword evidence="1" id="KW-1133">Transmembrane helix</keyword>
<proteinExistence type="predicted"/>
<dbReference type="Proteomes" id="UP000182584">
    <property type="component" value="Unassembled WGS sequence"/>
</dbReference>
<feature type="transmembrane region" description="Helical" evidence="1">
    <location>
        <begin position="7"/>
        <end position="28"/>
    </location>
</feature>
<keyword evidence="1" id="KW-0812">Transmembrane</keyword>
<dbReference type="EMBL" id="FOGJ01000001">
    <property type="protein sequence ID" value="SEQ97853.1"/>
    <property type="molecule type" value="Genomic_DNA"/>
</dbReference>
<evidence type="ECO:0000256" key="1">
    <source>
        <dbReference type="SAM" id="Phobius"/>
    </source>
</evidence>
<dbReference type="RefSeq" id="WP_074753660.1">
    <property type="nucleotide sequence ID" value="NZ_FOGJ01000001.1"/>
</dbReference>
<evidence type="ECO:0000313" key="3">
    <source>
        <dbReference type="Proteomes" id="UP000182584"/>
    </source>
</evidence>
<name>A0A1H9KG88_BUTFI</name>